<sequence length="120" mass="13406">MPKTRIRTYSPYTRAAVALLGEQVRAARLSQRLPVAEVAERVGTSRGFIQRLERGDLKVEIGLAFEVAFIVGVPLFEPQGKDDMALNLEGLNKQRSLMGQMLSLLPRSAHPEKAELRDDF</sequence>
<dbReference type="CDD" id="cd00093">
    <property type="entry name" value="HTH_XRE"/>
    <property type="match status" value="1"/>
</dbReference>
<evidence type="ECO:0000259" key="1">
    <source>
        <dbReference type="PROSITE" id="PS50943"/>
    </source>
</evidence>
<dbReference type="OrthoDB" id="7365273at2"/>
<dbReference type="PROSITE" id="PS50943">
    <property type="entry name" value="HTH_CROC1"/>
    <property type="match status" value="1"/>
</dbReference>
<dbReference type="Pfam" id="PF13560">
    <property type="entry name" value="HTH_31"/>
    <property type="match status" value="1"/>
</dbReference>
<evidence type="ECO:0000313" key="3">
    <source>
        <dbReference type="Proteomes" id="UP000298049"/>
    </source>
</evidence>
<organism evidence="2 3">
    <name type="scientific">Hydrocarboniclastica marina</name>
    <dbReference type="NCBI Taxonomy" id="2259620"/>
    <lineage>
        <taxon>Bacteria</taxon>
        <taxon>Pseudomonadati</taxon>
        <taxon>Pseudomonadota</taxon>
        <taxon>Gammaproteobacteria</taxon>
        <taxon>Alteromonadales</taxon>
        <taxon>Alteromonadaceae</taxon>
        <taxon>Hydrocarboniclastica</taxon>
    </lineage>
</organism>
<dbReference type="Proteomes" id="UP000298049">
    <property type="component" value="Chromosome"/>
</dbReference>
<dbReference type="SMART" id="SM00530">
    <property type="entry name" value="HTH_XRE"/>
    <property type="match status" value="1"/>
</dbReference>
<dbReference type="Gene3D" id="1.10.260.40">
    <property type="entry name" value="lambda repressor-like DNA-binding domains"/>
    <property type="match status" value="1"/>
</dbReference>
<dbReference type="RefSeq" id="WP_136550218.1">
    <property type="nucleotide sequence ID" value="NZ_CP031093.1"/>
</dbReference>
<dbReference type="KEGG" id="hmi:soil367_17115"/>
<dbReference type="GO" id="GO:0003677">
    <property type="term" value="F:DNA binding"/>
    <property type="evidence" value="ECO:0007669"/>
    <property type="project" value="InterPro"/>
</dbReference>
<gene>
    <name evidence="2" type="ORF">soil367_17115</name>
</gene>
<protein>
    <submittedName>
        <fullName evidence="2">XRE family transcriptional regulator</fullName>
    </submittedName>
</protein>
<feature type="domain" description="HTH cro/C1-type" evidence="1">
    <location>
        <begin position="24"/>
        <end position="55"/>
    </location>
</feature>
<reference evidence="2 3" key="1">
    <citation type="submission" date="2018-07" db="EMBL/GenBank/DDBJ databases">
        <title>Marsedoiliclastica nanhaica gen. nov. sp. nov., a novel marine hydrocarbonoclastic bacterium isolated from an in-situ enriched hydrocarbon-degrading consortium in deep-sea sediment.</title>
        <authorList>
            <person name="Dong C."/>
            <person name="Ma T."/>
            <person name="Liu R."/>
            <person name="Shao Z."/>
        </authorList>
    </citation>
    <scope>NUCLEOTIDE SEQUENCE [LARGE SCALE GENOMIC DNA]</scope>
    <source>
        <strain evidence="3">soil36-7</strain>
    </source>
</reference>
<evidence type="ECO:0000313" key="2">
    <source>
        <dbReference type="EMBL" id="QCF27507.1"/>
    </source>
</evidence>
<dbReference type="EMBL" id="CP031093">
    <property type="protein sequence ID" value="QCF27507.1"/>
    <property type="molecule type" value="Genomic_DNA"/>
</dbReference>
<dbReference type="InterPro" id="IPR001387">
    <property type="entry name" value="Cro/C1-type_HTH"/>
</dbReference>
<name>A0A4P7XMT4_9ALTE</name>
<dbReference type="AlphaFoldDB" id="A0A4P7XMT4"/>
<accession>A0A4P7XMT4</accession>
<proteinExistence type="predicted"/>
<dbReference type="InterPro" id="IPR010982">
    <property type="entry name" value="Lambda_DNA-bd_dom_sf"/>
</dbReference>
<dbReference type="SUPFAM" id="SSF47413">
    <property type="entry name" value="lambda repressor-like DNA-binding domains"/>
    <property type="match status" value="1"/>
</dbReference>
<keyword evidence="3" id="KW-1185">Reference proteome</keyword>